<feature type="transmembrane region" description="Helical" evidence="1">
    <location>
        <begin position="272"/>
        <end position="290"/>
    </location>
</feature>
<sequence>MEQTRRIRGLYGLSLSQFKPAYKRLLLPITMVALLISKPTSLIAVTALSDAYWAVSCYVVFTLAVYHYISRLLSQKNALVELYQHSASHQVVFSSLLGALPGCGGAIIVTTQFVSGKVGFGSVVAVLTATMGDAAFLILASKPSIGFGLIAVGVVVGIVTGLIVNAIHKPDFLRPKLTEFVQTLTPKSARTLSDTQAMPIEQSSTFDTQCRCSKNEDAPLQNHPFQSSPVQTMAINLQGLFWKWLIIPSLAVAFTMSFQVDVNELLGLKPLTIEWLGAILAVITMSLWAFTKEIVDYESTVGEDKKWSTSHPMQKAAQDTHFVSAWVIVAFLAFEITLHFSHIDLSHSLSGWGVYMPLLGMLVGLLPGCGPQILITSLYLTGAVPMSTQLSNAISNDGDALFPAIAMAPKAALVATVYSALPALIVGYSYYWLFES</sequence>
<comment type="caution">
    <text evidence="2">The sequence shown here is derived from an EMBL/GenBank/DDBJ whole genome shotgun (WGS) entry which is preliminary data.</text>
</comment>
<keyword evidence="1" id="KW-0812">Transmembrane</keyword>
<dbReference type="InterPro" id="IPR021552">
    <property type="entry name" value="ArsP_2"/>
</dbReference>
<evidence type="ECO:0000313" key="2">
    <source>
        <dbReference type="EMBL" id="MCW8345033.1"/>
    </source>
</evidence>
<feature type="transmembrane region" description="Helical" evidence="1">
    <location>
        <begin position="411"/>
        <end position="433"/>
    </location>
</feature>
<protein>
    <submittedName>
        <fullName evidence="2">Manganese transporter</fullName>
    </submittedName>
</protein>
<feature type="transmembrane region" description="Helical" evidence="1">
    <location>
        <begin position="120"/>
        <end position="140"/>
    </location>
</feature>
<dbReference type="RefSeq" id="WP_265673482.1">
    <property type="nucleotide sequence ID" value="NZ_JAKRRY010000002.1"/>
</dbReference>
<dbReference type="Proteomes" id="UP001155587">
    <property type="component" value="Unassembled WGS sequence"/>
</dbReference>
<feature type="transmembrane region" description="Helical" evidence="1">
    <location>
        <begin position="25"/>
        <end position="45"/>
    </location>
</feature>
<gene>
    <name evidence="2" type="ORF">MD535_03185</name>
</gene>
<organism evidence="2 3">
    <name type="scientific">Vibrio qingdaonensis</name>
    <dbReference type="NCBI Taxonomy" id="2829491"/>
    <lineage>
        <taxon>Bacteria</taxon>
        <taxon>Pseudomonadati</taxon>
        <taxon>Pseudomonadota</taxon>
        <taxon>Gammaproteobacteria</taxon>
        <taxon>Vibrionales</taxon>
        <taxon>Vibrionaceae</taxon>
        <taxon>Vibrio</taxon>
    </lineage>
</organism>
<feature type="transmembrane region" description="Helical" evidence="1">
    <location>
        <begin position="352"/>
        <end position="380"/>
    </location>
</feature>
<dbReference type="Pfam" id="PF11449">
    <property type="entry name" value="ArsP_2"/>
    <property type="match status" value="1"/>
</dbReference>
<keyword evidence="3" id="KW-1185">Reference proteome</keyword>
<dbReference type="NCBIfam" id="NF037962">
    <property type="entry name" value="arsenic_eff"/>
    <property type="match status" value="1"/>
</dbReference>
<proteinExistence type="predicted"/>
<accession>A0A9X3CKC8</accession>
<evidence type="ECO:0000256" key="1">
    <source>
        <dbReference type="SAM" id="Phobius"/>
    </source>
</evidence>
<feature type="transmembrane region" description="Helical" evidence="1">
    <location>
        <begin position="91"/>
        <end position="114"/>
    </location>
</feature>
<feature type="transmembrane region" description="Helical" evidence="1">
    <location>
        <begin position="51"/>
        <end position="70"/>
    </location>
</feature>
<name>A0A9X3CKC8_9VIBR</name>
<keyword evidence="1" id="KW-1133">Transmembrane helix</keyword>
<feature type="transmembrane region" description="Helical" evidence="1">
    <location>
        <begin position="147"/>
        <end position="167"/>
    </location>
</feature>
<reference evidence="2" key="1">
    <citation type="submission" date="2022-02" db="EMBL/GenBank/DDBJ databases">
        <title>Vibrio sp. nov, a new bacterium isolated from seawater.</title>
        <authorList>
            <person name="Yuan Y."/>
        </authorList>
    </citation>
    <scope>NUCLEOTIDE SEQUENCE</scope>
    <source>
        <strain evidence="2">ZSDZ65</strain>
    </source>
</reference>
<dbReference type="EMBL" id="JAKRRY010000002">
    <property type="protein sequence ID" value="MCW8345033.1"/>
    <property type="molecule type" value="Genomic_DNA"/>
</dbReference>
<evidence type="ECO:0000313" key="3">
    <source>
        <dbReference type="Proteomes" id="UP001155587"/>
    </source>
</evidence>
<keyword evidence="1" id="KW-0472">Membrane</keyword>
<feature type="transmembrane region" description="Helical" evidence="1">
    <location>
        <begin position="322"/>
        <end position="340"/>
    </location>
</feature>
<dbReference type="AlphaFoldDB" id="A0A9X3CKC8"/>